<sequence>MIELVNWWYLVPIIPIFYFLFRRLVLERFELSDSKGKYVFVTGCDSGFGKLLVSELLKKEMNVVAGCFTESGKCDLIKENIGSTGELYVVILDVTKQESVQEVFKFVESLMSQKNTTLWSVVNNAGANIFKGPNDWYTVEDFENSIDINLVGPIRICQTFTPLLKKSKGRFVTMISCSGRIHGFWLGPYTTAKFGLEGYMDNLRLDMQIFGIGVSVLEPGCFKTPLTEDKGLECRVNKTWDSLSEDIKADYGLQFKDNLISSWHSGVNIIASRNLYTVVDNYVHAICATFPRKRYICGVDAWLLFLPLSYLPSTIQDLLLTFIFNLNPGPSLLPAFKCSERVTSELNNNSSTKKKVL</sequence>
<organism evidence="1 2">
    <name type="scientific">Rhabditophanes sp. KR3021</name>
    <dbReference type="NCBI Taxonomy" id="114890"/>
    <lineage>
        <taxon>Eukaryota</taxon>
        <taxon>Metazoa</taxon>
        <taxon>Ecdysozoa</taxon>
        <taxon>Nematoda</taxon>
        <taxon>Chromadorea</taxon>
        <taxon>Rhabditida</taxon>
        <taxon>Tylenchina</taxon>
        <taxon>Panagrolaimomorpha</taxon>
        <taxon>Strongyloidoidea</taxon>
        <taxon>Alloionematidae</taxon>
        <taxon>Rhabditophanes</taxon>
    </lineage>
</organism>
<accession>A0AC35UB11</accession>
<evidence type="ECO:0000313" key="1">
    <source>
        <dbReference type="Proteomes" id="UP000095286"/>
    </source>
</evidence>
<protein>
    <submittedName>
        <fullName evidence="2">Retinol dehydrogenase 7</fullName>
    </submittedName>
</protein>
<proteinExistence type="predicted"/>
<name>A0AC35UB11_9BILA</name>
<reference evidence="2" key="1">
    <citation type="submission" date="2016-11" db="UniProtKB">
        <authorList>
            <consortium name="WormBaseParasite"/>
        </authorList>
    </citation>
    <scope>IDENTIFICATION</scope>
    <source>
        <strain evidence="2">KR3021</strain>
    </source>
</reference>
<dbReference type="Proteomes" id="UP000095286">
    <property type="component" value="Unplaced"/>
</dbReference>
<dbReference type="WBParaSite" id="RSKR_0000971900.1">
    <property type="protein sequence ID" value="RSKR_0000971900.1"/>
    <property type="gene ID" value="RSKR_0000971900"/>
</dbReference>
<evidence type="ECO:0000313" key="2">
    <source>
        <dbReference type="WBParaSite" id="RSKR_0000971900.1"/>
    </source>
</evidence>